<dbReference type="OrthoDB" id="9766715at2"/>
<evidence type="ECO:0000256" key="1">
    <source>
        <dbReference type="ARBA" id="ARBA00001964"/>
    </source>
</evidence>
<evidence type="ECO:0000313" key="6">
    <source>
        <dbReference type="Proteomes" id="UP000198327"/>
    </source>
</evidence>
<dbReference type="PANTHER" id="PTHR43380:SF1">
    <property type="entry name" value="2-OXOISOVALERATE DEHYDROGENASE SUBUNIT ALPHA, MITOCHONDRIAL"/>
    <property type="match status" value="1"/>
</dbReference>
<keyword evidence="3" id="KW-0786">Thiamine pyrophosphate</keyword>
<evidence type="ECO:0000256" key="2">
    <source>
        <dbReference type="ARBA" id="ARBA00023002"/>
    </source>
</evidence>
<organism evidence="5 6">
    <name type="scientific">Rhodococcoides kyotonense</name>
    <dbReference type="NCBI Taxonomy" id="398843"/>
    <lineage>
        <taxon>Bacteria</taxon>
        <taxon>Bacillati</taxon>
        <taxon>Actinomycetota</taxon>
        <taxon>Actinomycetes</taxon>
        <taxon>Mycobacteriales</taxon>
        <taxon>Nocardiaceae</taxon>
        <taxon>Rhodococcoides</taxon>
    </lineage>
</organism>
<keyword evidence="2" id="KW-0560">Oxidoreductase</keyword>
<reference evidence="6" key="1">
    <citation type="submission" date="2017-06" db="EMBL/GenBank/DDBJ databases">
        <authorList>
            <person name="Varghese N."/>
            <person name="Submissions S."/>
        </authorList>
    </citation>
    <scope>NUCLEOTIDE SEQUENCE [LARGE SCALE GENOMIC DNA]</scope>
    <source>
        <strain evidence="6">JCM 23211</strain>
    </source>
</reference>
<dbReference type="InterPro" id="IPR050771">
    <property type="entry name" value="Alpha-ketoacid_DH_E1_comp"/>
</dbReference>
<evidence type="ECO:0000313" key="5">
    <source>
        <dbReference type="EMBL" id="SNT10760.1"/>
    </source>
</evidence>
<dbReference type="InterPro" id="IPR029061">
    <property type="entry name" value="THDP-binding"/>
</dbReference>
<dbReference type="GO" id="GO:0009083">
    <property type="term" value="P:branched-chain amino acid catabolic process"/>
    <property type="evidence" value="ECO:0007669"/>
    <property type="project" value="TreeGrafter"/>
</dbReference>
<dbReference type="GO" id="GO:0016624">
    <property type="term" value="F:oxidoreductase activity, acting on the aldehyde or oxo group of donors, disulfide as acceptor"/>
    <property type="evidence" value="ECO:0007669"/>
    <property type="project" value="InterPro"/>
</dbReference>
<dbReference type="SUPFAM" id="SSF52518">
    <property type="entry name" value="Thiamin diphosphate-binding fold (THDP-binding)"/>
    <property type="match status" value="1"/>
</dbReference>
<accession>A0A239JYA5</accession>
<dbReference type="Proteomes" id="UP000198327">
    <property type="component" value="Unassembled WGS sequence"/>
</dbReference>
<dbReference type="CDD" id="cd02000">
    <property type="entry name" value="TPP_E1_PDC_ADC_BCADC"/>
    <property type="match status" value="1"/>
</dbReference>
<dbReference type="Pfam" id="PF00676">
    <property type="entry name" value="E1_dh"/>
    <property type="match status" value="1"/>
</dbReference>
<evidence type="ECO:0000259" key="4">
    <source>
        <dbReference type="Pfam" id="PF00676"/>
    </source>
</evidence>
<dbReference type="Gene3D" id="3.40.50.970">
    <property type="match status" value="1"/>
</dbReference>
<keyword evidence="6" id="KW-1185">Reference proteome</keyword>
<protein>
    <submittedName>
        <fullName evidence="5">Pyruvate dehydrogenase E1 component alpha subunit</fullName>
    </submittedName>
</protein>
<dbReference type="InterPro" id="IPR017596">
    <property type="entry name" value="PdhA/BkdA"/>
</dbReference>
<evidence type="ECO:0000256" key="3">
    <source>
        <dbReference type="ARBA" id="ARBA00023052"/>
    </source>
</evidence>
<feature type="domain" description="Dehydrogenase E1 component" evidence="4">
    <location>
        <begin position="50"/>
        <end position="323"/>
    </location>
</feature>
<comment type="cofactor">
    <cofactor evidence="1">
        <name>thiamine diphosphate</name>
        <dbReference type="ChEBI" id="CHEBI:58937"/>
    </cofactor>
</comment>
<dbReference type="NCBIfam" id="TIGR03181">
    <property type="entry name" value="PDH_E1_alph_x"/>
    <property type="match status" value="1"/>
</dbReference>
<gene>
    <name evidence="5" type="ORF">SAMN05421642_109144</name>
</gene>
<dbReference type="EMBL" id="FZOW01000009">
    <property type="protein sequence ID" value="SNT10760.1"/>
    <property type="molecule type" value="Genomic_DNA"/>
</dbReference>
<proteinExistence type="predicted"/>
<dbReference type="GO" id="GO:0000287">
    <property type="term" value="F:magnesium ion binding"/>
    <property type="evidence" value="ECO:0007669"/>
    <property type="project" value="UniProtKB-ARBA"/>
</dbReference>
<dbReference type="AlphaFoldDB" id="A0A239JYA5"/>
<keyword evidence="5" id="KW-0670">Pyruvate</keyword>
<dbReference type="PANTHER" id="PTHR43380">
    <property type="entry name" value="2-OXOISOVALERATE DEHYDROGENASE SUBUNIT ALPHA, MITOCHONDRIAL"/>
    <property type="match status" value="1"/>
</dbReference>
<name>A0A239JYA5_9NOCA</name>
<dbReference type="RefSeq" id="WP_089248093.1">
    <property type="nucleotide sequence ID" value="NZ_FZOW01000009.1"/>
</dbReference>
<sequence length="370" mass="40393">MTTVEKGSARAYQQFMPAEHPVQYLAADGTDVDSAARYARPSDERLLSMYRTMVHGRRFDQQATALTKQGRLAVYPSARGQEACQIAAATCLRETDWMFPTYRDSMALAARGVDQVELLGMLAGYWHCGYDPKQYRVAPQCTPLATQLLHATGFAYAEMKQGRDTIALAFCGDGATSEGDFHEALNFAAVFHAPVIFLVQNNGFAISVPLARQSAAPSLSHKGVGYGIGSEQVDGNDPIAMMAVMDEAVAYVRAGKGPVVVEAHTYRMDAHTNADDATRYRKSDEVEGWLARDPLSRLDAYLTSKGLLNDELRSDITVSADADAAELRAGMNVEQSVDPQDLFRFVYSTPTPALIEQSNQVADEIAAEEN</sequence>
<dbReference type="InterPro" id="IPR001017">
    <property type="entry name" value="DH_E1"/>
</dbReference>